<comment type="caution">
    <text evidence="2">The sequence shown here is derived from an EMBL/GenBank/DDBJ whole genome shotgun (WGS) entry which is preliminary data.</text>
</comment>
<dbReference type="NCBIfam" id="NF038032">
    <property type="entry name" value="CehA_McbA_metalo"/>
    <property type="match status" value="1"/>
</dbReference>
<sequence>MPAKIARFLVLLAGGMVHAADLPPVIETEGQPLAANAQRLVQALDFLGAPLPPETRTKLQTAITARDGAGVQSVLDPQVLCVVDINPESRVKAQRGPAAARLQQAGYTPLLIKVINHATSVAALHISSPQAGPSYAGVAKGTMERERQTHLRENENTQGADRFLEVGLHDSAPMTANLSGLEVEYAIALVYSSESGKREATLAFDIGQGTQDLGFRAEVPVLFQISPAVTVKLDVKDHDGKDTTARLTFTDAQGRVFPPQARRLAPDFFFQKHLYRASGGSVLLPPREFVMEASRGPEYRTVKTKVTIPSAKETTLPVKLERWMNAADFGYYSGDHHIHAAGCAHYTTPSEGMRPEDMFQQVKGEGLNVGCVLAWGYCFDYQRQFFGPQVDQFSEPLTQMKYDMEVSGFGSAALGHVCLLNLRELVYPGAEGIKGWPTWTLPALRWTKQQGGFTGYPHSGSGMQVNAGVAARRLLGLYDTDKDARLSAAEAQAVLLPEPFDKIDADRDDGLNEAELANSHERVLDALPNVAIPDAGGHEIFVTTAHGVCDFISTMDTARLLEWNAWYHLMNCGFPLKAAGETDFPCMSGTRVGQGRTYVKLGKVDRIDFTKWCEGLAQGRSYVSDGYAHALDFMVAGQPAGDEVRLAQPGRAEVRVKVAFSSETPLEIAYGGAVPVAGARLTGDTVNYHDVTAAQPYAGGKRKVELVVNGLAVATREVPADDQVHEIRFNVDIPRSSWVAVRQFPQMHTNPVNVIVADKPIRASRRSAQWCLACIEQLWRMREKNIAPAERDVARRAYEAAKEIYRRIAAEAPAAS</sequence>
<feature type="chain" id="PRO_5046046084" evidence="1">
    <location>
        <begin position="20"/>
        <end position="816"/>
    </location>
</feature>
<gene>
    <name evidence="2" type="ORF">ACFQDI_23165</name>
</gene>
<keyword evidence="1" id="KW-0732">Signal</keyword>
<organism evidence="2 3">
    <name type="scientific">Prosthecobacter fluviatilis</name>
    <dbReference type="NCBI Taxonomy" id="445931"/>
    <lineage>
        <taxon>Bacteria</taxon>
        <taxon>Pseudomonadati</taxon>
        <taxon>Verrucomicrobiota</taxon>
        <taxon>Verrucomicrobiia</taxon>
        <taxon>Verrucomicrobiales</taxon>
        <taxon>Verrucomicrobiaceae</taxon>
        <taxon>Prosthecobacter</taxon>
    </lineage>
</organism>
<dbReference type="Proteomes" id="UP001596052">
    <property type="component" value="Unassembled WGS sequence"/>
</dbReference>
<dbReference type="EMBL" id="JBHSMQ010000013">
    <property type="protein sequence ID" value="MFC5457788.1"/>
    <property type="molecule type" value="Genomic_DNA"/>
</dbReference>
<dbReference type="Gene3D" id="1.10.238.10">
    <property type="entry name" value="EF-hand"/>
    <property type="match status" value="1"/>
</dbReference>
<feature type="signal peptide" evidence="1">
    <location>
        <begin position="1"/>
        <end position="19"/>
    </location>
</feature>
<dbReference type="RefSeq" id="WP_377171477.1">
    <property type="nucleotide sequence ID" value="NZ_JBHSMQ010000013.1"/>
</dbReference>
<protein>
    <submittedName>
        <fullName evidence="2">CehA/McbA family metallohydrolase</fullName>
    </submittedName>
</protein>
<name>A0ABW0KW90_9BACT</name>
<evidence type="ECO:0000313" key="3">
    <source>
        <dbReference type="Proteomes" id="UP001596052"/>
    </source>
</evidence>
<reference evidence="3" key="1">
    <citation type="journal article" date="2019" name="Int. J. Syst. Evol. Microbiol.">
        <title>The Global Catalogue of Microorganisms (GCM) 10K type strain sequencing project: providing services to taxonomists for standard genome sequencing and annotation.</title>
        <authorList>
            <consortium name="The Broad Institute Genomics Platform"/>
            <consortium name="The Broad Institute Genome Sequencing Center for Infectious Disease"/>
            <person name="Wu L."/>
            <person name="Ma J."/>
        </authorList>
    </citation>
    <scope>NUCLEOTIDE SEQUENCE [LARGE SCALE GENOMIC DNA]</scope>
    <source>
        <strain evidence="3">CGMCC 4.1469</strain>
    </source>
</reference>
<evidence type="ECO:0000313" key="2">
    <source>
        <dbReference type="EMBL" id="MFC5457788.1"/>
    </source>
</evidence>
<accession>A0ABW0KW90</accession>
<evidence type="ECO:0000256" key="1">
    <source>
        <dbReference type="SAM" id="SignalP"/>
    </source>
</evidence>
<keyword evidence="3" id="KW-1185">Reference proteome</keyword>
<proteinExistence type="predicted"/>